<keyword evidence="4" id="KW-0808">Transferase</keyword>
<dbReference type="GO" id="GO:0004721">
    <property type="term" value="F:phosphoprotein phosphatase activity"/>
    <property type="evidence" value="ECO:0007669"/>
    <property type="project" value="TreeGrafter"/>
</dbReference>
<dbReference type="GO" id="GO:0005886">
    <property type="term" value="C:plasma membrane"/>
    <property type="evidence" value="ECO:0007669"/>
    <property type="project" value="TreeGrafter"/>
</dbReference>
<sequence length="332" mass="39450">MTINAINHLDKQKKKLALIFTLSIFIIILILESIFLFFKYTNYKNQQFQRLDNQLDMISRVPMINRPTQIPPHEPMLRFPDSIRRSRGENLILIDKATSNVIFSSLEDNDIAKEIILKADSGNSRDILEYNWVDFFYLSRDLNKQTRVFIFTQSKITKADIFTELLEYILLLFLFSLILHYFWYKFISYNFSPVEENIKDMEQFIFNSWHELKTPLAVMKSTLQLAEAKDNIDDYKKSINDSITEIHKMNKLIESLINLSTIKMTEQSEKINVNNEIDEILKNYKEIIQEKSIELKTIYKNDFEVNASREHFNIFFSNLINNAIKYNKNSWT</sequence>
<dbReference type="GO" id="GO:0000155">
    <property type="term" value="F:phosphorelay sensor kinase activity"/>
    <property type="evidence" value="ECO:0007669"/>
    <property type="project" value="InterPro"/>
</dbReference>
<evidence type="ECO:0000313" key="10">
    <source>
        <dbReference type="EMBL" id="EKE26129.1"/>
    </source>
</evidence>
<comment type="caution">
    <text evidence="10">The sequence shown here is derived from an EMBL/GenBank/DDBJ whole genome shotgun (WGS) entry which is preliminary data.</text>
</comment>
<evidence type="ECO:0000256" key="8">
    <source>
        <dbReference type="SAM" id="Phobius"/>
    </source>
</evidence>
<evidence type="ECO:0000256" key="2">
    <source>
        <dbReference type="ARBA" id="ARBA00012438"/>
    </source>
</evidence>
<keyword evidence="7" id="KW-0175">Coiled coil</keyword>
<feature type="coiled-coil region" evidence="7">
    <location>
        <begin position="218"/>
        <end position="245"/>
    </location>
</feature>
<evidence type="ECO:0000256" key="6">
    <source>
        <dbReference type="ARBA" id="ARBA00023012"/>
    </source>
</evidence>
<gene>
    <name evidence="10" type="ORF">ACD_4C00418G0002</name>
</gene>
<dbReference type="PROSITE" id="PS50109">
    <property type="entry name" value="HIS_KIN"/>
    <property type="match status" value="1"/>
</dbReference>
<dbReference type="PANTHER" id="PTHR45453">
    <property type="entry name" value="PHOSPHATE REGULON SENSOR PROTEIN PHOR"/>
    <property type="match status" value="1"/>
</dbReference>
<keyword evidence="8" id="KW-0472">Membrane</keyword>
<evidence type="ECO:0000256" key="7">
    <source>
        <dbReference type="SAM" id="Coils"/>
    </source>
</evidence>
<dbReference type="InterPro" id="IPR036097">
    <property type="entry name" value="HisK_dim/P_sf"/>
</dbReference>
<keyword evidence="8" id="KW-1133">Transmembrane helix</keyword>
<accession>K2G7U4</accession>
<evidence type="ECO:0000256" key="4">
    <source>
        <dbReference type="ARBA" id="ARBA00022679"/>
    </source>
</evidence>
<evidence type="ECO:0000259" key="9">
    <source>
        <dbReference type="PROSITE" id="PS50109"/>
    </source>
</evidence>
<dbReference type="EC" id="2.7.13.3" evidence="2"/>
<dbReference type="InterPro" id="IPR050351">
    <property type="entry name" value="BphY/WalK/GraS-like"/>
</dbReference>
<name>K2G7U4_9BACT</name>
<dbReference type="PANTHER" id="PTHR45453:SF1">
    <property type="entry name" value="PHOSPHATE REGULON SENSOR PROTEIN PHOR"/>
    <property type="match status" value="1"/>
</dbReference>
<feature type="transmembrane region" description="Helical" evidence="8">
    <location>
        <begin position="16"/>
        <end position="38"/>
    </location>
</feature>
<feature type="transmembrane region" description="Helical" evidence="8">
    <location>
        <begin position="165"/>
        <end position="184"/>
    </location>
</feature>
<evidence type="ECO:0000256" key="1">
    <source>
        <dbReference type="ARBA" id="ARBA00000085"/>
    </source>
</evidence>
<keyword evidence="6" id="KW-0902">Two-component regulatory system</keyword>
<keyword evidence="8" id="KW-0812">Transmembrane</keyword>
<dbReference type="Pfam" id="PF00512">
    <property type="entry name" value="HisKA"/>
    <property type="match status" value="1"/>
</dbReference>
<dbReference type="SUPFAM" id="SSF55874">
    <property type="entry name" value="ATPase domain of HSP90 chaperone/DNA topoisomerase II/histidine kinase"/>
    <property type="match status" value="1"/>
</dbReference>
<dbReference type="SMART" id="SM00388">
    <property type="entry name" value="HisKA"/>
    <property type="match status" value="1"/>
</dbReference>
<dbReference type="AlphaFoldDB" id="K2G7U4"/>
<keyword evidence="5" id="KW-0418">Kinase</keyword>
<proteinExistence type="predicted"/>
<feature type="domain" description="Histidine kinase" evidence="9">
    <location>
        <begin position="207"/>
        <end position="332"/>
    </location>
</feature>
<dbReference type="InterPro" id="IPR003661">
    <property type="entry name" value="HisK_dim/P_dom"/>
</dbReference>
<dbReference type="Gene3D" id="1.10.287.130">
    <property type="match status" value="1"/>
</dbReference>
<feature type="non-terminal residue" evidence="10">
    <location>
        <position position="332"/>
    </location>
</feature>
<protein>
    <recommendedName>
        <fullName evidence="2">histidine kinase</fullName>
        <ecNumber evidence="2">2.7.13.3</ecNumber>
    </recommendedName>
</protein>
<keyword evidence="3" id="KW-0597">Phosphoprotein</keyword>
<dbReference type="InterPro" id="IPR036890">
    <property type="entry name" value="HATPase_C_sf"/>
</dbReference>
<reference evidence="10" key="1">
    <citation type="journal article" date="2012" name="Science">
        <title>Fermentation, hydrogen, and sulfur metabolism in multiple uncultivated bacterial phyla.</title>
        <authorList>
            <person name="Wrighton K.C."/>
            <person name="Thomas B.C."/>
            <person name="Sharon I."/>
            <person name="Miller C.S."/>
            <person name="Castelle C.J."/>
            <person name="VerBerkmoes N.C."/>
            <person name="Wilkins M.J."/>
            <person name="Hettich R.L."/>
            <person name="Lipton M.S."/>
            <person name="Williams K.H."/>
            <person name="Long P.E."/>
            <person name="Banfield J.F."/>
        </authorList>
    </citation>
    <scope>NUCLEOTIDE SEQUENCE [LARGE SCALE GENOMIC DNA]</scope>
</reference>
<dbReference type="Gene3D" id="3.30.565.10">
    <property type="entry name" value="Histidine kinase-like ATPase, C-terminal domain"/>
    <property type="match status" value="1"/>
</dbReference>
<dbReference type="SUPFAM" id="SSF47384">
    <property type="entry name" value="Homodimeric domain of signal transducing histidine kinase"/>
    <property type="match status" value="1"/>
</dbReference>
<organism evidence="10">
    <name type="scientific">uncultured bacterium</name>
    <name type="common">gcode 4</name>
    <dbReference type="NCBI Taxonomy" id="1234023"/>
    <lineage>
        <taxon>Bacteria</taxon>
        <taxon>environmental samples</taxon>
    </lineage>
</organism>
<dbReference type="EMBL" id="AMFJ01000934">
    <property type="protein sequence ID" value="EKE26129.1"/>
    <property type="molecule type" value="Genomic_DNA"/>
</dbReference>
<evidence type="ECO:0000256" key="5">
    <source>
        <dbReference type="ARBA" id="ARBA00022777"/>
    </source>
</evidence>
<dbReference type="CDD" id="cd00082">
    <property type="entry name" value="HisKA"/>
    <property type="match status" value="1"/>
</dbReference>
<evidence type="ECO:0000256" key="3">
    <source>
        <dbReference type="ARBA" id="ARBA00022553"/>
    </source>
</evidence>
<dbReference type="GO" id="GO:0016036">
    <property type="term" value="P:cellular response to phosphate starvation"/>
    <property type="evidence" value="ECO:0007669"/>
    <property type="project" value="TreeGrafter"/>
</dbReference>
<dbReference type="InterPro" id="IPR005467">
    <property type="entry name" value="His_kinase_dom"/>
</dbReference>
<comment type="catalytic activity">
    <reaction evidence="1">
        <text>ATP + protein L-histidine = ADP + protein N-phospho-L-histidine.</text>
        <dbReference type="EC" id="2.7.13.3"/>
    </reaction>
</comment>